<proteinExistence type="predicted"/>
<reference evidence="1" key="1">
    <citation type="journal article" date="2014" name="Int. J. Syst. Evol. Microbiol.">
        <title>Complete genome sequence of Corynebacterium casei LMG S-19264T (=DSM 44701T), isolated from a smear-ripened cheese.</title>
        <authorList>
            <consortium name="US DOE Joint Genome Institute (JGI-PGF)"/>
            <person name="Walter F."/>
            <person name="Albersmeier A."/>
            <person name="Kalinowski J."/>
            <person name="Ruckert C."/>
        </authorList>
    </citation>
    <scope>NUCLEOTIDE SEQUENCE</scope>
    <source>
        <strain evidence="1">JCM 30804</strain>
    </source>
</reference>
<dbReference type="PANTHER" id="PTHR42194:SF1">
    <property type="entry name" value="UPF0276 PROTEIN HI_1600"/>
    <property type="match status" value="1"/>
</dbReference>
<sequence length="282" mass="32296">MYRIEDIQGAGVGLRIPHVQQVLASDTMVSPWFELLVDNWLVEGGLNRRLLSEVSERYPTVFHGVGLSIGGCHDIDWSYLAQIKALMKETGGLWYSEHLSFSGTQDFKVAELLPLPYTQEAVDHLVSRIHQVQDFFGERILLENVSTYLSCQYNELEEAEFIKQVAEQADCYLLLDINNVFVTCSNLNQDIQQFLDTIPAQRVKQIHLAGFDDKGEYLLDGHNNPVDPRVWQAFEAYIRKNGAIASMIEWDNELPSLDRLLQERQQAEVILMTQERSQFQCA</sequence>
<dbReference type="AlphaFoldDB" id="A0A917JXC1"/>
<dbReference type="Gene3D" id="3.20.20.150">
    <property type="entry name" value="Divalent-metal-dependent TIM barrel enzymes"/>
    <property type="match status" value="1"/>
</dbReference>
<evidence type="ECO:0000313" key="2">
    <source>
        <dbReference type="Proteomes" id="UP000613743"/>
    </source>
</evidence>
<organism evidence="1 2">
    <name type="scientific">Shewanella gelidii</name>
    <dbReference type="NCBI Taxonomy" id="1642821"/>
    <lineage>
        <taxon>Bacteria</taxon>
        <taxon>Pseudomonadati</taxon>
        <taxon>Pseudomonadota</taxon>
        <taxon>Gammaproteobacteria</taxon>
        <taxon>Alteromonadales</taxon>
        <taxon>Shewanellaceae</taxon>
        <taxon>Shewanella</taxon>
    </lineage>
</organism>
<dbReference type="RefSeq" id="WP_188922194.1">
    <property type="nucleotide sequence ID" value="NZ_BMPZ01000010.1"/>
</dbReference>
<gene>
    <name evidence="1" type="ORF">GCM10009332_28800</name>
</gene>
<dbReference type="Pfam" id="PF05114">
    <property type="entry name" value="MbnB_TglH_ChrH"/>
    <property type="match status" value="1"/>
</dbReference>
<dbReference type="PANTHER" id="PTHR42194">
    <property type="entry name" value="UPF0276 PROTEIN HI_1600"/>
    <property type="match status" value="1"/>
</dbReference>
<reference evidence="1" key="2">
    <citation type="submission" date="2020-09" db="EMBL/GenBank/DDBJ databases">
        <authorList>
            <person name="Sun Q."/>
            <person name="Ohkuma M."/>
        </authorList>
    </citation>
    <scope>NUCLEOTIDE SEQUENCE</scope>
    <source>
        <strain evidence="1">JCM 30804</strain>
    </source>
</reference>
<keyword evidence="2" id="KW-1185">Reference proteome</keyword>
<name>A0A917JXC1_9GAMM</name>
<dbReference type="NCBIfam" id="NF003818">
    <property type="entry name" value="PRK05409.1"/>
    <property type="match status" value="1"/>
</dbReference>
<dbReference type="SUPFAM" id="SSF51658">
    <property type="entry name" value="Xylose isomerase-like"/>
    <property type="match status" value="1"/>
</dbReference>
<dbReference type="EMBL" id="BMPZ01000010">
    <property type="protein sequence ID" value="GGI89685.1"/>
    <property type="molecule type" value="Genomic_DNA"/>
</dbReference>
<evidence type="ECO:0000313" key="1">
    <source>
        <dbReference type="EMBL" id="GGI89685.1"/>
    </source>
</evidence>
<protein>
    <submittedName>
        <fullName evidence="1">UPF0276 protein</fullName>
    </submittedName>
</protein>
<dbReference type="InterPro" id="IPR007801">
    <property type="entry name" value="MbnB/TglH/ChrH"/>
</dbReference>
<dbReference type="InterPro" id="IPR036237">
    <property type="entry name" value="Xyl_isomerase-like_sf"/>
</dbReference>
<accession>A0A917JXC1</accession>
<dbReference type="Proteomes" id="UP000613743">
    <property type="component" value="Unassembled WGS sequence"/>
</dbReference>
<comment type="caution">
    <text evidence="1">The sequence shown here is derived from an EMBL/GenBank/DDBJ whole genome shotgun (WGS) entry which is preliminary data.</text>
</comment>